<keyword evidence="3" id="KW-1185">Reference proteome</keyword>
<dbReference type="AlphaFoldDB" id="A0A392QFF2"/>
<protein>
    <submittedName>
        <fullName evidence="2">PsbB mRNA maturation factor Mbb1 chloroplastic-like</fullName>
    </submittedName>
</protein>
<evidence type="ECO:0000313" key="2">
    <source>
        <dbReference type="EMBL" id="MCI22639.1"/>
    </source>
</evidence>
<dbReference type="GO" id="GO:0009507">
    <property type="term" value="C:chloroplast"/>
    <property type="evidence" value="ECO:0007669"/>
    <property type="project" value="TreeGrafter"/>
</dbReference>
<feature type="non-terminal residue" evidence="2">
    <location>
        <position position="1"/>
    </location>
</feature>
<feature type="compositionally biased region" description="Polar residues" evidence="1">
    <location>
        <begin position="1"/>
        <end position="19"/>
    </location>
</feature>
<feature type="compositionally biased region" description="Acidic residues" evidence="1">
    <location>
        <begin position="49"/>
        <end position="64"/>
    </location>
</feature>
<sequence length="125" mass="14186">DSTSVLDKNAPSSEQSTLNYIPPKDSNFVEGTLVVRRPVKEFSGQNPDEKEEQDNYETQEEEAIDSSIDAGLTKFAKKMPIFEPGRVESDSKEKPLTVNLDLALYKAKVLTRNFRYEEAEEILQQ</sequence>
<name>A0A392QFF2_9FABA</name>
<dbReference type="GO" id="GO:0006397">
    <property type="term" value="P:mRNA processing"/>
    <property type="evidence" value="ECO:0007669"/>
    <property type="project" value="InterPro"/>
</dbReference>
<accession>A0A392QFF2</accession>
<dbReference type="GO" id="GO:0006417">
    <property type="term" value="P:regulation of translation"/>
    <property type="evidence" value="ECO:0007669"/>
    <property type="project" value="TreeGrafter"/>
</dbReference>
<feature type="region of interest" description="Disordered" evidence="1">
    <location>
        <begin position="1"/>
        <end position="24"/>
    </location>
</feature>
<feature type="non-terminal residue" evidence="2">
    <location>
        <position position="125"/>
    </location>
</feature>
<proteinExistence type="predicted"/>
<dbReference type="EMBL" id="LXQA010131558">
    <property type="protein sequence ID" value="MCI22639.1"/>
    <property type="molecule type" value="Genomic_DNA"/>
</dbReference>
<dbReference type="Proteomes" id="UP000265520">
    <property type="component" value="Unassembled WGS sequence"/>
</dbReference>
<dbReference type="GO" id="GO:0003727">
    <property type="term" value="F:single-stranded RNA binding"/>
    <property type="evidence" value="ECO:0007669"/>
    <property type="project" value="TreeGrafter"/>
</dbReference>
<comment type="caution">
    <text evidence="2">The sequence shown here is derived from an EMBL/GenBank/DDBJ whole genome shotgun (WGS) entry which is preliminary data.</text>
</comment>
<feature type="region of interest" description="Disordered" evidence="1">
    <location>
        <begin position="38"/>
        <end position="64"/>
    </location>
</feature>
<organism evidence="2 3">
    <name type="scientific">Trifolium medium</name>
    <dbReference type="NCBI Taxonomy" id="97028"/>
    <lineage>
        <taxon>Eukaryota</taxon>
        <taxon>Viridiplantae</taxon>
        <taxon>Streptophyta</taxon>
        <taxon>Embryophyta</taxon>
        <taxon>Tracheophyta</taxon>
        <taxon>Spermatophyta</taxon>
        <taxon>Magnoliopsida</taxon>
        <taxon>eudicotyledons</taxon>
        <taxon>Gunneridae</taxon>
        <taxon>Pentapetalae</taxon>
        <taxon>rosids</taxon>
        <taxon>fabids</taxon>
        <taxon>Fabales</taxon>
        <taxon>Fabaceae</taxon>
        <taxon>Papilionoideae</taxon>
        <taxon>50 kb inversion clade</taxon>
        <taxon>NPAAA clade</taxon>
        <taxon>Hologalegina</taxon>
        <taxon>IRL clade</taxon>
        <taxon>Trifolieae</taxon>
        <taxon>Trifolium</taxon>
    </lineage>
</organism>
<evidence type="ECO:0000256" key="1">
    <source>
        <dbReference type="SAM" id="MobiDB-lite"/>
    </source>
</evidence>
<dbReference type="InterPro" id="IPR044624">
    <property type="entry name" value="Mbb1-like"/>
</dbReference>
<evidence type="ECO:0000313" key="3">
    <source>
        <dbReference type="Proteomes" id="UP000265520"/>
    </source>
</evidence>
<dbReference type="PANTHER" id="PTHR44917:SF1">
    <property type="entry name" value="PROTEIN HIGH CHLOROPHYLL FLUORESCENT 107"/>
    <property type="match status" value="1"/>
</dbReference>
<dbReference type="GO" id="GO:0003729">
    <property type="term" value="F:mRNA binding"/>
    <property type="evidence" value="ECO:0007669"/>
    <property type="project" value="InterPro"/>
</dbReference>
<dbReference type="PANTHER" id="PTHR44917">
    <property type="entry name" value="PROTEIN HIGH CHLOROPHYLL FLUORESCENT 107"/>
    <property type="match status" value="1"/>
</dbReference>
<reference evidence="2 3" key="1">
    <citation type="journal article" date="2018" name="Front. Plant Sci.">
        <title>Red Clover (Trifolium pratense) and Zigzag Clover (T. medium) - A Picture of Genomic Similarities and Differences.</title>
        <authorList>
            <person name="Dluhosova J."/>
            <person name="Istvanek J."/>
            <person name="Nedelnik J."/>
            <person name="Repkova J."/>
        </authorList>
    </citation>
    <scope>NUCLEOTIDE SEQUENCE [LARGE SCALE GENOMIC DNA]</scope>
    <source>
        <strain evidence="3">cv. 10/8</strain>
        <tissue evidence="2">Leaf</tissue>
    </source>
</reference>